<evidence type="ECO:0000313" key="4">
    <source>
        <dbReference type="EMBL" id="KAG5566752.1"/>
    </source>
</evidence>
<evidence type="ECO:0008006" key="6">
    <source>
        <dbReference type="Google" id="ProtNLM"/>
    </source>
</evidence>
<protein>
    <recommendedName>
        <fullName evidence="6">Transducin/WD40 repeat-like superfamily protein</fullName>
    </recommendedName>
</protein>
<name>A0AAV6LP49_9ERIC</name>
<dbReference type="PANTHER" id="PTHR14107:SF23">
    <property type="entry name" value="WD REPEAT-CONTAINING PROTEIN 20-LIKE"/>
    <property type="match status" value="1"/>
</dbReference>
<evidence type="ECO:0000256" key="3">
    <source>
        <dbReference type="SAM" id="MobiDB-lite"/>
    </source>
</evidence>
<dbReference type="InterPro" id="IPR051362">
    <property type="entry name" value="WD_repeat_creC_regulators"/>
</dbReference>
<sequence length="330" mass="34161">MAVRAEGGKDVGVAEGGGLDDREELVVGEGGEEAAGVVGGELGGGGEEVGLLAVAVVVVPGGLWKEGLEFVRMGKRSISVVTTIAVVEMISHTTSTSSNSSSVNAPMSPFSAANTLKTYFKTPEGRYKLHSEKTHPSGLLPYALGKSVTQITLAQLKERSAQGAVAPPSSSYSASGGVRYVAARFLGSANGSRGLSFVGGNGTSKANGGASRSSSPLGGLNGTTSPMMINSNFDGKGTFLLFNVGDTLYVSDLNSQDKDPIKAMHFSNSNPVCHAFDSESKDGHDLLIGLNSGDVYSVSLRQQLQDVGKKLVGAQHYNKEGSTDNRQEIE</sequence>
<accession>A0AAV6LP49</accession>
<keyword evidence="1" id="KW-0853">WD repeat</keyword>
<feature type="region of interest" description="Disordered" evidence="3">
    <location>
        <begin position="203"/>
        <end position="222"/>
    </location>
</feature>
<evidence type="ECO:0000313" key="5">
    <source>
        <dbReference type="Proteomes" id="UP000823749"/>
    </source>
</evidence>
<reference evidence="4" key="1">
    <citation type="submission" date="2020-08" db="EMBL/GenBank/DDBJ databases">
        <title>Plant Genome Project.</title>
        <authorList>
            <person name="Zhang R.-G."/>
        </authorList>
    </citation>
    <scope>NUCLEOTIDE SEQUENCE</scope>
    <source>
        <strain evidence="4">WSP0</strain>
        <tissue evidence="4">Leaf</tissue>
    </source>
</reference>
<dbReference type="AlphaFoldDB" id="A0AAV6LP49"/>
<evidence type="ECO:0000256" key="1">
    <source>
        <dbReference type="ARBA" id="ARBA00022574"/>
    </source>
</evidence>
<feature type="region of interest" description="Disordered" evidence="3">
    <location>
        <begin position="1"/>
        <end position="22"/>
    </location>
</feature>
<dbReference type="PANTHER" id="PTHR14107">
    <property type="entry name" value="WD REPEAT PROTEIN"/>
    <property type="match status" value="1"/>
</dbReference>
<dbReference type="EMBL" id="JACTNZ010000001">
    <property type="protein sequence ID" value="KAG5566752.1"/>
    <property type="molecule type" value="Genomic_DNA"/>
</dbReference>
<proteinExistence type="predicted"/>
<evidence type="ECO:0000256" key="2">
    <source>
        <dbReference type="ARBA" id="ARBA00022737"/>
    </source>
</evidence>
<organism evidence="4 5">
    <name type="scientific">Rhododendron griersonianum</name>
    <dbReference type="NCBI Taxonomy" id="479676"/>
    <lineage>
        <taxon>Eukaryota</taxon>
        <taxon>Viridiplantae</taxon>
        <taxon>Streptophyta</taxon>
        <taxon>Embryophyta</taxon>
        <taxon>Tracheophyta</taxon>
        <taxon>Spermatophyta</taxon>
        <taxon>Magnoliopsida</taxon>
        <taxon>eudicotyledons</taxon>
        <taxon>Gunneridae</taxon>
        <taxon>Pentapetalae</taxon>
        <taxon>asterids</taxon>
        <taxon>Ericales</taxon>
        <taxon>Ericaceae</taxon>
        <taxon>Ericoideae</taxon>
        <taxon>Rhodoreae</taxon>
        <taxon>Rhododendron</taxon>
    </lineage>
</organism>
<dbReference type="InterPro" id="IPR015943">
    <property type="entry name" value="WD40/YVTN_repeat-like_dom_sf"/>
</dbReference>
<comment type="caution">
    <text evidence="4">The sequence shown here is derived from an EMBL/GenBank/DDBJ whole genome shotgun (WGS) entry which is preliminary data.</text>
</comment>
<gene>
    <name evidence="4" type="ORF">RHGRI_002329</name>
</gene>
<dbReference type="Proteomes" id="UP000823749">
    <property type="component" value="Chromosome 1"/>
</dbReference>
<keyword evidence="5" id="KW-1185">Reference proteome</keyword>
<dbReference type="Gene3D" id="2.130.10.10">
    <property type="entry name" value="YVTN repeat-like/Quinoprotein amine dehydrogenase"/>
    <property type="match status" value="1"/>
</dbReference>
<keyword evidence="2" id="KW-0677">Repeat</keyword>